<gene>
    <name evidence="3" type="ORF">EWF95_01380</name>
</gene>
<feature type="compositionally biased region" description="Low complexity" evidence="2">
    <location>
        <begin position="168"/>
        <end position="183"/>
    </location>
</feature>
<organism evidence="3 4">
    <name type="scientific">Halonotius roseus</name>
    <dbReference type="NCBI Taxonomy" id="2511997"/>
    <lineage>
        <taxon>Archaea</taxon>
        <taxon>Methanobacteriati</taxon>
        <taxon>Methanobacteriota</taxon>
        <taxon>Stenosarchaea group</taxon>
        <taxon>Halobacteria</taxon>
        <taxon>Halobacteriales</taxon>
        <taxon>Haloferacaceae</taxon>
        <taxon>Halonotius</taxon>
    </lineage>
</organism>
<dbReference type="AlphaFoldDB" id="A0A544QQA4"/>
<reference evidence="3 4" key="1">
    <citation type="submission" date="2019-02" db="EMBL/GenBank/DDBJ databases">
        <title>Halonotius sp. a new haloqrchaeon isolated from saline water.</title>
        <authorList>
            <person name="Duran-Viseras A."/>
            <person name="Sanchez-Porro C."/>
            <person name="Ventosa A."/>
        </authorList>
    </citation>
    <scope>NUCLEOTIDE SEQUENCE [LARGE SCALE GENOMIC DNA]</scope>
    <source>
        <strain evidence="3 4">F9-27</strain>
    </source>
</reference>
<feature type="compositionally biased region" description="Basic and acidic residues" evidence="2">
    <location>
        <begin position="83"/>
        <end position="97"/>
    </location>
</feature>
<accession>A0A544QQA4</accession>
<evidence type="ECO:0000256" key="2">
    <source>
        <dbReference type="SAM" id="MobiDB-lite"/>
    </source>
</evidence>
<feature type="coiled-coil region" evidence="1">
    <location>
        <begin position="213"/>
        <end position="247"/>
    </location>
</feature>
<dbReference type="OrthoDB" id="178000at2157"/>
<dbReference type="Proteomes" id="UP000315385">
    <property type="component" value="Unassembled WGS sequence"/>
</dbReference>
<name>A0A544QQA4_9EURY</name>
<keyword evidence="4" id="KW-1185">Reference proteome</keyword>
<feature type="compositionally biased region" description="Basic and acidic residues" evidence="2">
    <location>
        <begin position="64"/>
        <end position="75"/>
    </location>
</feature>
<feature type="region of interest" description="Disordered" evidence="2">
    <location>
        <begin position="360"/>
        <end position="420"/>
    </location>
</feature>
<proteinExistence type="predicted"/>
<feature type="compositionally biased region" description="Acidic residues" evidence="2">
    <location>
        <begin position="184"/>
        <end position="197"/>
    </location>
</feature>
<comment type="caution">
    <text evidence="3">The sequence shown here is derived from an EMBL/GenBank/DDBJ whole genome shotgun (WGS) entry which is preliminary data.</text>
</comment>
<feature type="region of interest" description="Disordered" evidence="2">
    <location>
        <begin position="57"/>
        <end position="213"/>
    </location>
</feature>
<evidence type="ECO:0008006" key="5">
    <source>
        <dbReference type="Google" id="ProtNLM"/>
    </source>
</evidence>
<evidence type="ECO:0000313" key="4">
    <source>
        <dbReference type="Proteomes" id="UP000315385"/>
    </source>
</evidence>
<protein>
    <recommendedName>
        <fullName evidence="5">CopG family transcriptional regulator</fullName>
    </recommendedName>
</protein>
<sequence>MSRDQHSGDETPTLDTDALGAWVAETAAKKDVSERELLDEILSSYWVLEELSDVVLNGETDPESGDRPAPRRDSYTEPTRGAAADRERYPSDTREQPTADDDPADVSTAADEPQSESVSPTEPASAPEEVELSEIEQELGKLRTVINELAAEESLPTPEEATAADSNTGGDSDPTTDPMTDTDPTADTDEESAEVEDSIPAIAEGGPNSPGALAELDDELVEIRERLSELEADLTDQVAAESEAREELEGWIETEFDNVEDVLQHLLSTTDNLEYRLGSAIESQREQLEPLEAAHADRKQLRELKNEAIENGVTTADCGNCGETIDLRLLPAPHCPGCEQEFTGVTDSSWWPFDSATLQTATARRPQADHSWETTDQQPQTASRESNQNNHSSSAAPTDQSNPTDAEPRPDENGFDQFDA</sequence>
<evidence type="ECO:0000256" key="1">
    <source>
        <dbReference type="SAM" id="Coils"/>
    </source>
</evidence>
<feature type="compositionally biased region" description="Polar residues" evidence="2">
    <location>
        <begin position="374"/>
        <end position="404"/>
    </location>
</feature>
<keyword evidence="1" id="KW-0175">Coiled coil</keyword>
<dbReference type="RefSeq" id="WP_142442191.1">
    <property type="nucleotide sequence ID" value="NZ_SESI01000001.1"/>
</dbReference>
<feature type="compositionally biased region" description="Acidic residues" evidence="2">
    <location>
        <begin position="128"/>
        <end position="137"/>
    </location>
</feature>
<evidence type="ECO:0000313" key="3">
    <source>
        <dbReference type="EMBL" id="TQQ81623.1"/>
    </source>
</evidence>
<dbReference type="EMBL" id="SESI01000001">
    <property type="protein sequence ID" value="TQQ81623.1"/>
    <property type="molecule type" value="Genomic_DNA"/>
</dbReference>